<dbReference type="InterPro" id="IPR001969">
    <property type="entry name" value="Aspartic_peptidase_AS"/>
</dbReference>
<dbReference type="PROSITE" id="PS50158">
    <property type="entry name" value="ZF_CCHC"/>
    <property type="match status" value="1"/>
</dbReference>
<evidence type="ECO:0000256" key="2">
    <source>
        <dbReference type="SAM" id="MobiDB-lite"/>
    </source>
</evidence>
<dbReference type="CDD" id="cd01647">
    <property type="entry name" value="RT_LTR"/>
    <property type="match status" value="1"/>
</dbReference>
<keyword evidence="1" id="KW-0862">Zinc</keyword>
<dbReference type="InterPro" id="IPR032567">
    <property type="entry name" value="RTL1-rel"/>
</dbReference>
<dbReference type="PANTHER" id="PTHR15503:SF45">
    <property type="entry name" value="RNA-DIRECTED DNA POLYMERASE HOMOLOG"/>
    <property type="match status" value="1"/>
</dbReference>
<dbReference type="CDD" id="cd00303">
    <property type="entry name" value="retropepsin_like"/>
    <property type="match status" value="1"/>
</dbReference>
<protein>
    <recommendedName>
        <fullName evidence="3">CCHC-type domain-containing protein</fullName>
    </recommendedName>
</protein>
<dbReference type="SUPFAM" id="SSF50630">
    <property type="entry name" value="Acid proteases"/>
    <property type="match status" value="1"/>
</dbReference>
<dbReference type="Pfam" id="PF00098">
    <property type="entry name" value="zf-CCHC"/>
    <property type="match status" value="1"/>
</dbReference>
<dbReference type="EMBL" id="JAUUTY010000002">
    <property type="protein sequence ID" value="KAK1686503.1"/>
    <property type="molecule type" value="Genomic_DNA"/>
</dbReference>
<dbReference type="Gene3D" id="3.30.70.270">
    <property type="match status" value="1"/>
</dbReference>
<accession>A0AAD8TRD2</accession>
<dbReference type="SUPFAM" id="SSF57756">
    <property type="entry name" value="Retrovirus zinc finger-like domains"/>
    <property type="match status" value="1"/>
</dbReference>
<evidence type="ECO:0000256" key="1">
    <source>
        <dbReference type="PROSITE-ProRule" id="PRU00047"/>
    </source>
</evidence>
<dbReference type="InterPro" id="IPR001878">
    <property type="entry name" value="Znf_CCHC"/>
</dbReference>
<dbReference type="GO" id="GO:0008270">
    <property type="term" value="F:zinc ion binding"/>
    <property type="evidence" value="ECO:0007669"/>
    <property type="project" value="UniProtKB-KW"/>
</dbReference>
<dbReference type="SMART" id="SM00343">
    <property type="entry name" value="ZnF_C2HC"/>
    <property type="match status" value="2"/>
</dbReference>
<name>A0AAD8TRD2_LOLMU</name>
<dbReference type="PANTHER" id="PTHR15503">
    <property type="entry name" value="LDOC1 RELATED"/>
    <property type="match status" value="1"/>
</dbReference>
<dbReference type="GO" id="GO:0006508">
    <property type="term" value="P:proteolysis"/>
    <property type="evidence" value="ECO:0007669"/>
    <property type="project" value="InterPro"/>
</dbReference>
<dbReference type="Gene3D" id="4.10.60.10">
    <property type="entry name" value="Zinc finger, CCHC-type"/>
    <property type="match status" value="1"/>
</dbReference>
<feature type="region of interest" description="Disordered" evidence="2">
    <location>
        <begin position="118"/>
        <end position="143"/>
    </location>
</feature>
<dbReference type="AlphaFoldDB" id="A0AAD8TRD2"/>
<feature type="domain" description="CCHC-type" evidence="3">
    <location>
        <begin position="106"/>
        <end position="121"/>
    </location>
</feature>
<evidence type="ECO:0000259" key="3">
    <source>
        <dbReference type="PROSITE" id="PS50158"/>
    </source>
</evidence>
<keyword evidence="1" id="KW-0479">Metal-binding</keyword>
<dbReference type="SUPFAM" id="SSF56672">
    <property type="entry name" value="DNA/RNA polymerases"/>
    <property type="match status" value="1"/>
</dbReference>
<dbReference type="InterPro" id="IPR021109">
    <property type="entry name" value="Peptidase_aspartic_dom_sf"/>
</dbReference>
<reference evidence="4" key="1">
    <citation type="submission" date="2023-07" db="EMBL/GenBank/DDBJ databases">
        <title>A chromosome-level genome assembly of Lolium multiflorum.</title>
        <authorList>
            <person name="Chen Y."/>
            <person name="Copetti D."/>
            <person name="Kolliker R."/>
            <person name="Studer B."/>
        </authorList>
    </citation>
    <scope>NUCLEOTIDE SEQUENCE</scope>
    <source>
        <strain evidence="4">02402/16</strain>
        <tissue evidence="4">Leaf</tissue>
    </source>
</reference>
<feature type="compositionally biased region" description="Gly residues" evidence="2">
    <location>
        <begin position="124"/>
        <end position="139"/>
    </location>
</feature>
<dbReference type="Gene3D" id="2.40.70.10">
    <property type="entry name" value="Acid Proteases"/>
    <property type="match status" value="1"/>
</dbReference>
<dbReference type="PROSITE" id="PS00141">
    <property type="entry name" value="ASP_PROTEASE"/>
    <property type="match status" value="1"/>
</dbReference>
<dbReference type="GO" id="GO:0004190">
    <property type="term" value="F:aspartic-type endopeptidase activity"/>
    <property type="evidence" value="ECO:0007669"/>
    <property type="project" value="InterPro"/>
</dbReference>
<dbReference type="InterPro" id="IPR000477">
    <property type="entry name" value="RT_dom"/>
</dbReference>
<dbReference type="GO" id="GO:0003676">
    <property type="term" value="F:nucleic acid binding"/>
    <property type="evidence" value="ECO:0007669"/>
    <property type="project" value="InterPro"/>
</dbReference>
<organism evidence="4 5">
    <name type="scientific">Lolium multiflorum</name>
    <name type="common">Italian ryegrass</name>
    <name type="synonym">Lolium perenne subsp. multiflorum</name>
    <dbReference type="NCBI Taxonomy" id="4521"/>
    <lineage>
        <taxon>Eukaryota</taxon>
        <taxon>Viridiplantae</taxon>
        <taxon>Streptophyta</taxon>
        <taxon>Embryophyta</taxon>
        <taxon>Tracheophyta</taxon>
        <taxon>Spermatophyta</taxon>
        <taxon>Magnoliopsida</taxon>
        <taxon>Liliopsida</taxon>
        <taxon>Poales</taxon>
        <taxon>Poaceae</taxon>
        <taxon>BOP clade</taxon>
        <taxon>Pooideae</taxon>
        <taxon>Poodae</taxon>
        <taxon>Poeae</taxon>
        <taxon>Poeae Chloroplast Group 2 (Poeae type)</taxon>
        <taxon>Loliodinae</taxon>
        <taxon>Loliinae</taxon>
        <taxon>Lolium</taxon>
    </lineage>
</organism>
<dbReference type="Gene3D" id="3.10.10.10">
    <property type="entry name" value="HIV Type 1 Reverse Transcriptase, subunit A, domain 1"/>
    <property type="match status" value="1"/>
</dbReference>
<proteinExistence type="predicted"/>
<comment type="caution">
    <text evidence="4">The sequence shown here is derived from an EMBL/GenBank/DDBJ whole genome shotgun (WGS) entry which is preliminary data.</text>
</comment>
<sequence>MQGAVVRLLAVSVRAEVTQGRGASSRSGRPGSAPGALWRGMDVFWAPLGARVMTSLVPGFVGAVAGQHQGSERERFDTVWHVGIDQRSCGLTGHFAKDCKKPRIICFGCRQEGHMLKDCPKKNSGGGQPGGGGNRGNTGGNWKNKKPFGKLNCTSLEEVVNSTGGDRYAQILTHPGKVLFDTGATTSFISQQFIIKHGISCTKLDTTITILSAGGTIVVTHAKEKQVIMINKCAFDADLFILPMKDIDVILGMNWLEANGALIDCVNKTVSLKSPDGSRMIYQGDKHTQIEVELQLNSMKEVKLEDIPVVNEFQDVFPAELPGMPPDREIEFTIDLIPGTAQIAKAPYKMGPKELKELKEQLDDLEQKGFIQESVSPWGSPVIFVDKRDGGRRMCGDYRNLNNVTIKNKYPLPRIQDLFDQVRGAGVFSKIDLRSGYHQIKIKKEDVPKTAFVSRFRIALVGFGSMPMLRELRMLPSGVRSMVVVLLLLMLAVWRLSKAPSPPISSS</sequence>
<dbReference type="Pfam" id="PF00078">
    <property type="entry name" value="RVT_1"/>
    <property type="match status" value="1"/>
</dbReference>
<dbReference type="InterPro" id="IPR036875">
    <property type="entry name" value="Znf_CCHC_sf"/>
</dbReference>
<dbReference type="InterPro" id="IPR043502">
    <property type="entry name" value="DNA/RNA_pol_sf"/>
</dbReference>
<keyword evidence="1" id="KW-0863">Zinc-finger</keyword>
<dbReference type="Pfam" id="PF08284">
    <property type="entry name" value="RVP_2"/>
    <property type="match status" value="1"/>
</dbReference>
<gene>
    <name evidence="4" type="ORF">QYE76_047351</name>
</gene>
<evidence type="ECO:0000313" key="4">
    <source>
        <dbReference type="EMBL" id="KAK1686503.1"/>
    </source>
</evidence>
<dbReference type="Proteomes" id="UP001231189">
    <property type="component" value="Unassembled WGS sequence"/>
</dbReference>
<evidence type="ECO:0000313" key="5">
    <source>
        <dbReference type="Proteomes" id="UP001231189"/>
    </source>
</evidence>
<keyword evidence="5" id="KW-1185">Reference proteome</keyword>
<dbReference type="InterPro" id="IPR043128">
    <property type="entry name" value="Rev_trsase/Diguanyl_cyclase"/>
</dbReference>